<comment type="caution">
    <text evidence="2">The sequence shown here is derived from an EMBL/GenBank/DDBJ whole genome shotgun (WGS) entry which is preliminary data.</text>
</comment>
<reference evidence="2" key="1">
    <citation type="submission" date="2017-10" db="EMBL/GenBank/DDBJ databases">
        <title>Chryseobacterium sp. B5 is a hydrocarbonoclastic and plant growth promoting bacterium.</title>
        <authorList>
            <person name="Thijs S."/>
            <person name="Gkorezis P."/>
            <person name="Van Hamme J."/>
        </authorList>
    </citation>
    <scope>NUCLEOTIDE SEQUENCE</scope>
    <source>
        <strain evidence="2">B5</strain>
    </source>
</reference>
<dbReference type="Pfam" id="PF10816">
    <property type="entry name" value="DUF2760"/>
    <property type="match status" value="1"/>
</dbReference>
<evidence type="ECO:0000313" key="2">
    <source>
        <dbReference type="EMBL" id="PII34476.1"/>
    </source>
</evidence>
<accession>A0A2G7T3K1</accession>
<feature type="domain" description="DUF2760" evidence="1">
    <location>
        <begin position="204"/>
        <end position="324"/>
    </location>
</feature>
<evidence type="ECO:0000259" key="1">
    <source>
        <dbReference type="Pfam" id="PF10816"/>
    </source>
</evidence>
<dbReference type="AlphaFoldDB" id="A0A2G7T3K1"/>
<dbReference type="EMBL" id="PEKC01000101">
    <property type="protein sequence ID" value="PII34476.1"/>
    <property type="molecule type" value="Genomic_DNA"/>
</dbReference>
<gene>
    <name evidence="2" type="ORF">CTI11_20610</name>
</gene>
<organism evidence="2">
    <name type="scientific">Chryseobacterium sp. B5</name>
    <dbReference type="NCBI Taxonomy" id="2050562"/>
    <lineage>
        <taxon>Bacteria</taxon>
        <taxon>Pseudomonadati</taxon>
        <taxon>Bacteroidota</taxon>
        <taxon>Flavobacteriia</taxon>
        <taxon>Flavobacteriales</taxon>
        <taxon>Weeksellaceae</taxon>
        <taxon>Chryseobacterium group</taxon>
        <taxon>Chryseobacterium</taxon>
    </lineage>
</organism>
<name>A0A2G7T3K1_9FLAO</name>
<sequence length="325" mass="34424">MKAVGTPCTRCGRCARKAVQRVGAWRKRRVWAMDRGRSSRDYAARPFAHGGMGPCTGRGFVALGNITDPAGARWRTIGARLPCCAAIGPAGSSRQEKPMNSKTPPSFLSRIAIAIGSFFAILGNGRLAADVSRLRDGEPLAADVPPPAPKEVRVEVPVDRIVEVRVEVPVEKVVEKVVEKRVEVPVEKIVEKTVVEPAAPAGTAALQLLGLLQREARFVDFVQEDVAGYADAEIGAAVAWCTKAAARCCASISASPPVRAEAEGSRVTLAAGFDAAAVRLTGNVVGQAPFTGTLGHRGWRVDDVRLPQLTDHKAAAIVAQAEVEL</sequence>
<proteinExistence type="predicted"/>
<dbReference type="InterPro" id="IPR021212">
    <property type="entry name" value="DUF2760"/>
</dbReference>
<protein>
    <recommendedName>
        <fullName evidence="1">DUF2760 domain-containing protein</fullName>
    </recommendedName>
</protein>